<protein>
    <submittedName>
        <fullName evidence="2">LysM domain-containing protein</fullName>
    </submittedName>
</protein>
<organism evidence="2 3">
    <name type="scientific">[Clostridium] polysaccharolyticum</name>
    <dbReference type="NCBI Taxonomy" id="29364"/>
    <lineage>
        <taxon>Bacteria</taxon>
        <taxon>Bacillati</taxon>
        <taxon>Bacillota</taxon>
        <taxon>Clostridia</taxon>
        <taxon>Lachnospirales</taxon>
        <taxon>Lachnospiraceae</taxon>
    </lineage>
</organism>
<dbReference type="SUPFAM" id="SSF54106">
    <property type="entry name" value="LysM domain"/>
    <property type="match status" value="1"/>
</dbReference>
<proteinExistence type="predicted"/>
<evidence type="ECO:0000259" key="1">
    <source>
        <dbReference type="SMART" id="SM00257"/>
    </source>
</evidence>
<dbReference type="SMART" id="SM00257">
    <property type="entry name" value="LysM"/>
    <property type="match status" value="1"/>
</dbReference>
<reference evidence="2 3" key="1">
    <citation type="submission" date="2016-10" db="EMBL/GenBank/DDBJ databases">
        <authorList>
            <person name="de Groot N.N."/>
        </authorList>
    </citation>
    <scope>NUCLEOTIDE SEQUENCE [LARGE SCALE GENOMIC DNA]</scope>
    <source>
        <strain evidence="2 3">DSM 1801</strain>
    </source>
</reference>
<name>A0A1I0A8D7_9FIRM</name>
<evidence type="ECO:0000313" key="3">
    <source>
        <dbReference type="Proteomes" id="UP000199800"/>
    </source>
</evidence>
<dbReference type="AlphaFoldDB" id="A0A1I0A8D7"/>
<dbReference type="CDD" id="cd00118">
    <property type="entry name" value="LysM"/>
    <property type="match status" value="1"/>
</dbReference>
<feature type="domain" description="LysM" evidence="1">
    <location>
        <begin position="42"/>
        <end position="93"/>
    </location>
</feature>
<dbReference type="STRING" id="29364.SAMN04487772_10517"/>
<dbReference type="Pfam" id="PF01476">
    <property type="entry name" value="LysM"/>
    <property type="match status" value="1"/>
</dbReference>
<dbReference type="Proteomes" id="UP000199800">
    <property type="component" value="Unassembled WGS sequence"/>
</dbReference>
<evidence type="ECO:0000313" key="2">
    <source>
        <dbReference type="EMBL" id="SES90431.1"/>
    </source>
</evidence>
<dbReference type="Gene3D" id="3.10.350.10">
    <property type="entry name" value="LysM domain"/>
    <property type="match status" value="1"/>
</dbReference>
<gene>
    <name evidence="2" type="ORF">SAMN04487772_10517</name>
</gene>
<dbReference type="EMBL" id="FOHN01000005">
    <property type="protein sequence ID" value="SES90431.1"/>
    <property type="molecule type" value="Genomic_DNA"/>
</dbReference>
<accession>A0A1I0A8D7</accession>
<sequence>MKDLKLKFVIFVLLSAMALSGMLVISVLASKEPYEVKKNITTVFIERGDTLWTIAQNYYTEENESMKSYIEEIKECNHLSSSQIKEGQNLIVPYYERIH</sequence>
<dbReference type="InterPro" id="IPR036779">
    <property type="entry name" value="LysM_dom_sf"/>
</dbReference>
<keyword evidence="3" id="KW-1185">Reference proteome</keyword>
<dbReference type="InterPro" id="IPR018392">
    <property type="entry name" value="LysM"/>
</dbReference>
<dbReference type="RefSeq" id="WP_177180631.1">
    <property type="nucleotide sequence ID" value="NZ_FOHN01000005.1"/>
</dbReference>